<feature type="compositionally biased region" description="Low complexity" evidence="1">
    <location>
        <begin position="184"/>
        <end position="207"/>
    </location>
</feature>
<feature type="compositionally biased region" description="Low complexity" evidence="1">
    <location>
        <begin position="510"/>
        <end position="532"/>
    </location>
</feature>
<name>A0ABT9G366_LEPDI</name>
<feature type="compositionally biased region" description="Low complexity" evidence="1">
    <location>
        <begin position="139"/>
        <end position="153"/>
    </location>
</feature>
<evidence type="ECO:0000256" key="1">
    <source>
        <dbReference type="SAM" id="MobiDB-lite"/>
    </source>
</evidence>
<evidence type="ECO:0000313" key="2">
    <source>
        <dbReference type="EMBL" id="MDP4300897.1"/>
    </source>
</evidence>
<feature type="compositionally biased region" description="Pro residues" evidence="1">
    <location>
        <begin position="216"/>
        <end position="228"/>
    </location>
</feature>
<comment type="caution">
    <text evidence="2">The sequence shown here is derived from an EMBL/GenBank/DDBJ whole genome shotgun (WGS) entry which is preliminary data.</text>
</comment>
<feature type="region of interest" description="Disordered" evidence="1">
    <location>
        <begin position="313"/>
        <end position="348"/>
    </location>
</feature>
<dbReference type="Proteomes" id="UP001235760">
    <property type="component" value="Unassembled WGS sequence"/>
</dbReference>
<feature type="region of interest" description="Disordered" evidence="1">
    <location>
        <begin position="121"/>
        <end position="234"/>
    </location>
</feature>
<feature type="compositionally biased region" description="Pro residues" evidence="1">
    <location>
        <begin position="154"/>
        <end position="163"/>
    </location>
</feature>
<evidence type="ECO:0000313" key="3">
    <source>
        <dbReference type="Proteomes" id="UP001235760"/>
    </source>
</evidence>
<proteinExistence type="predicted"/>
<feature type="compositionally biased region" description="Low complexity" evidence="1">
    <location>
        <begin position="121"/>
        <end position="131"/>
    </location>
</feature>
<feature type="compositionally biased region" description="Basic and acidic residues" evidence="1">
    <location>
        <begin position="338"/>
        <end position="348"/>
    </location>
</feature>
<gene>
    <name evidence="2" type="ORF">Q8X39_09640</name>
</gene>
<feature type="compositionally biased region" description="Pro residues" evidence="1">
    <location>
        <begin position="171"/>
        <end position="183"/>
    </location>
</feature>
<accession>A0ABT9G366</accession>
<keyword evidence="3" id="KW-1185">Reference proteome</keyword>
<organism evidence="2 3">
    <name type="scientific">Leptothrix discophora</name>
    <dbReference type="NCBI Taxonomy" id="89"/>
    <lineage>
        <taxon>Bacteria</taxon>
        <taxon>Pseudomonadati</taxon>
        <taxon>Pseudomonadota</taxon>
        <taxon>Betaproteobacteria</taxon>
        <taxon>Burkholderiales</taxon>
        <taxon>Sphaerotilaceae</taxon>
        <taxon>Leptothrix</taxon>
    </lineage>
</organism>
<sequence length="538" mass="57374">MYVAGAALAQSLTPGDHRLTLGEPPLLTVRARLAEGQQIAGTLPQRCLSASLQPVDPREGAAVPLEWHGAERADDGSTWVTLTHPEPLRLLRMLLRATLHCGPPFTRLQLLQAEVDGTEPARPLAPATYTLPAPPASNAAPGRPSESRSAARALPPPTRPPSPHRPDRASPAPPWREPPPPTPMRSAEPTAAAAASASVPTISTSPALATFLPPTSAVPPAPPPPPAPSASTASPLTDAFMQAWQHDLSEVKRDLLPLQRQVAVQEQRLSRQEDLRRDALGVLLAVGIGAGLSRVASRVWRDISLRRMRAEPALAATDARDRGTRSTVGQFDPPTHPHSSDMPETDAPHLRAAPASRATLDESTHVALYAEVDALRSTGHLDAGVALLETALHGEIDQPPGALLRLLDLYRRLGLADAHGHIADELGRLYAVEVPELGHCALIDEVDVAGTRSALLRRRPELAGRSPAESRQRLAEALLDRRSGTPFSWQDFQAALAWHAELGRRDGRITASSEPATTTPTTAATPSAEEPAWLLQTG</sequence>
<dbReference type="RefSeq" id="WP_305749451.1">
    <property type="nucleotide sequence ID" value="NZ_JAUZEE010000004.1"/>
</dbReference>
<dbReference type="EMBL" id="JAUZEE010000004">
    <property type="protein sequence ID" value="MDP4300897.1"/>
    <property type="molecule type" value="Genomic_DNA"/>
</dbReference>
<feature type="region of interest" description="Disordered" evidence="1">
    <location>
        <begin position="508"/>
        <end position="538"/>
    </location>
</feature>
<reference evidence="2 3" key="1">
    <citation type="submission" date="2023-08" db="EMBL/GenBank/DDBJ databases">
        <authorList>
            <person name="Roldan D.M."/>
            <person name="Menes R.J."/>
        </authorList>
    </citation>
    <scope>NUCLEOTIDE SEQUENCE [LARGE SCALE GENOMIC DNA]</scope>
    <source>
        <strain evidence="2 3">CCM 2812</strain>
    </source>
</reference>
<protein>
    <submittedName>
        <fullName evidence="2">Uncharacterized protein</fullName>
    </submittedName>
</protein>